<dbReference type="Pfam" id="PF20384">
    <property type="entry name" value="DUF6679"/>
    <property type="match status" value="1"/>
</dbReference>
<keyword evidence="2" id="KW-1185">Reference proteome</keyword>
<dbReference type="InterPro" id="IPR046501">
    <property type="entry name" value="DUF6679"/>
</dbReference>
<proteinExistence type="predicted"/>
<sequence>MLHRRIYQLSREGKDVWIYLRDQGRWLERAKILDIEGDTILVRYETEDEEEICSWEEMVRLESIGAVAQRLSTIPKGMLSTADLLISEDCPPAELLNPPLLATECEDPANGERLLEEFYLDREATAELPVRLNGEDLKRADCARHDSEGQRESNHD</sequence>
<name>A0ABT0CDB1_THEVL</name>
<organism evidence="1 2">
    <name type="scientific">Thermostichus vulcanus str. 'Rupite'</name>
    <dbReference type="NCBI Taxonomy" id="2813851"/>
    <lineage>
        <taxon>Bacteria</taxon>
        <taxon>Bacillati</taxon>
        <taxon>Cyanobacteriota</taxon>
        <taxon>Cyanophyceae</taxon>
        <taxon>Thermostichales</taxon>
        <taxon>Thermostichaceae</taxon>
        <taxon>Thermostichus</taxon>
    </lineage>
</organism>
<accession>A0ABT0CDB1</accession>
<dbReference type="Proteomes" id="UP000830835">
    <property type="component" value="Unassembled WGS sequence"/>
</dbReference>
<dbReference type="EMBL" id="JAFIRA010000036">
    <property type="protein sequence ID" value="MCJ2543771.1"/>
    <property type="molecule type" value="Genomic_DNA"/>
</dbReference>
<reference evidence="1" key="1">
    <citation type="submission" date="2021-02" db="EMBL/GenBank/DDBJ databases">
        <title>The CRISPR/cas machinery reduction and long-range gene transfer in the hot spring cyanobacterium Synechococcus.</title>
        <authorList>
            <person name="Dvorak P."/>
            <person name="Jahodarova E."/>
            <person name="Hasler P."/>
            <person name="Poulickova A."/>
        </authorList>
    </citation>
    <scope>NUCLEOTIDE SEQUENCE</scope>
    <source>
        <strain evidence="1">Rupite</strain>
    </source>
</reference>
<evidence type="ECO:0000313" key="2">
    <source>
        <dbReference type="Proteomes" id="UP000830835"/>
    </source>
</evidence>
<evidence type="ECO:0000313" key="1">
    <source>
        <dbReference type="EMBL" id="MCJ2543771.1"/>
    </source>
</evidence>
<comment type="caution">
    <text evidence="1">The sequence shown here is derived from an EMBL/GenBank/DDBJ whole genome shotgun (WGS) entry which is preliminary data.</text>
</comment>
<gene>
    <name evidence="1" type="ORF">JX360_12795</name>
</gene>
<protein>
    <submittedName>
        <fullName evidence="1">Uncharacterized protein</fullName>
    </submittedName>
</protein>